<dbReference type="PANTHER" id="PTHR43056">
    <property type="entry name" value="PEPTIDASE S9 PROLYL OLIGOPEPTIDASE"/>
    <property type="match status" value="1"/>
</dbReference>
<evidence type="ECO:0000259" key="1">
    <source>
        <dbReference type="Pfam" id="PF00326"/>
    </source>
</evidence>
<dbReference type="SUPFAM" id="SSF53474">
    <property type="entry name" value="alpha/beta-Hydrolases"/>
    <property type="match status" value="1"/>
</dbReference>
<proteinExistence type="predicted"/>
<dbReference type="Gene3D" id="3.40.50.1820">
    <property type="entry name" value="alpha/beta hydrolase"/>
    <property type="match status" value="1"/>
</dbReference>
<dbReference type="GO" id="GO:0008236">
    <property type="term" value="F:serine-type peptidase activity"/>
    <property type="evidence" value="ECO:0007669"/>
    <property type="project" value="InterPro"/>
</dbReference>
<dbReference type="InterPro" id="IPR001375">
    <property type="entry name" value="Peptidase_S9_cat"/>
</dbReference>
<dbReference type="SUPFAM" id="SSF82171">
    <property type="entry name" value="DPP6 N-terminal domain-like"/>
    <property type="match status" value="1"/>
</dbReference>
<protein>
    <recommendedName>
        <fullName evidence="1">Peptidase S9 prolyl oligopeptidase catalytic domain-containing protein</fullName>
    </recommendedName>
</protein>
<dbReference type="GO" id="GO:0006508">
    <property type="term" value="P:proteolysis"/>
    <property type="evidence" value="ECO:0007669"/>
    <property type="project" value="InterPro"/>
</dbReference>
<dbReference type="AlphaFoldDB" id="A0A7S1TNQ1"/>
<dbReference type="Pfam" id="PF00326">
    <property type="entry name" value="Peptidase_S9"/>
    <property type="match status" value="1"/>
</dbReference>
<name>A0A7S1TNQ1_9STRA</name>
<accession>A0A7S1TNQ1</accession>
<dbReference type="EMBL" id="HBGJ01000122">
    <property type="protein sequence ID" value="CAD9241747.1"/>
    <property type="molecule type" value="Transcribed_RNA"/>
</dbReference>
<feature type="domain" description="Peptidase S9 prolyl oligopeptidase catalytic" evidence="1">
    <location>
        <begin position="459"/>
        <end position="667"/>
    </location>
</feature>
<sequence>MEPSVAYGAWPSPLAAGRISASQRKLLELRPAPDGESPIWCESRPTEAGRYVLCREGGDVSSADHYVRTRVHEYGGGAWAVTADAVVYSHFADQRLYEQRISPSGEPQGAPVPITTADGDFRYAGGVAFTNSADGEKYLACVREAHGIGGVEGAAGVANEIVAVKLSGDDRGAVTVLISGRDFYGSPTVSADGSSLAATSWDHPNMPWDDIQLLVLRDLPAALGGAAAAPEVVVDGAAEGSTESIVEPRFGPDNLLYFYGDRSDLYSLYRLNVAGGAAEPELVLSAEGKDLIGPNSLWVMGTQSYDFTPDGKKLVAALPSAPAALAFVDLDDITSKTLSEGLPDHVNEVLACADGSVLLSGGSCSSPDMVYRWVSGAPLVSLYSTVDDADMVEPAWVPVPEKVEFETTFEGAAATAHGWYYPPTNPDVDMREVPGTDAAPPLLVKAHGGPHGAAKIGYRLDIAFWTSRGWAVLDVDYGGSMGYGRRYRQRLTHPQPNWGVVDQADVAAGAAWCASTGRAAPGRCVIEGGSAGGYTTLAALVFGDAFQGGCSMYGVADLKLLASDTHKFESRYLDRLVGALPEAGAVYDERSPLQHCENLNAPLLLLQGDEDKIVPPNQAERMYEVLMAKKLPTALVMFEGEQHGFRKQENIEKVLNYKLYFFSKLFGISTADDLGEPFVIQNLKNIPEA</sequence>
<reference evidence="2" key="1">
    <citation type="submission" date="2021-01" db="EMBL/GenBank/DDBJ databases">
        <authorList>
            <person name="Corre E."/>
            <person name="Pelletier E."/>
            <person name="Niang G."/>
            <person name="Scheremetjew M."/>
            <person name="Finn R."/>
            <person name="Kale V."/>
            <person name="Holt S."/>
            <person name="Cochrane G."/>
            <person name="Meng A."/>
            <person name="Brown T."/>
            <person name="Cohen L."/>
        </authorList>
    </citation>
    <scope>NUCLEOTIDE SEQUENCE</scope>
    <source>
        <strain evidence="2">CCMP2877</strain>
    </source>
</reference>
<organism evidence="2">
    <name type="scientific">Phaeomonas parva</name>
    <dbReference type="NCBI Taxonomy" id="124430"/>
    <lineage>
        <taxon>Eukaryota</taxon>
        <taxon>Sar</taxon>
        <taxon>Stramenopiles</taxon>
        <taxon>Ochrophyta</taxon>
        <taxon>Pinguiophyceae</taxon>
        <taxon>Pinguiochrysidales</taxon>
        <taxon>Pinguiochrysidaceae</taxon>
        <taxon>Phaeomonas</taxon>
    </lineage>
</organism>
<dbReference type="InterPro" id="IPR029058">
    <property type="entry name" value="AB_hydrolase_fold"/>
</dbReference>
<evidence type="ECO:0000313" key="2">
    <source>
        <dbReference type="EMBL" id="CAD9241747.1"/>
    </source>
</evidence>
<dbReference type="InterPro" id="IPR050585">
    <property type="entry name" value="Xaa-Pro_dipeptidyl-ppase/CocE"/>
</dbReference>
<gene>
    <name evidence="2" type="ORF">PPAR1163_LOCUS89</name>
</gene>
<dbReference type="PANTHER" id="PTHR43056:SF5">
    <property type="entry name" value="PEPTIDASE S9 PROLYL OLIGOPEPTIDASE CATALYTIC DOMAIN-CONTAINING PROTEIN"/>
    <property type="match status" value="1"/>
</dbReference>